<evidence type="ECO:0000256" key="1">
    <source>
        <dbReference type="SAM" id="MobiDB-lite"/>
    </source>
</evidence>
<protein>
    <submittedName>
        <fullName evidence="2">Uncharacterized protein</fullName>
    </submittedName>
</protein>
<dbReference type="AlphaFoldDB" id="A0A6A3LLR4"/>
<comment type="caution">
    <text evidence="2">The sequence shown here is derived from an EMBL/GenBank/DDBJ whole genome shotgun (WGS) entry which is preliminary data.</text>
</comment>
<feature type="compositionally biased region" description="Basic and acidic residues" evidence="1">
    <location>
        <begin position="35"/>
        <end position="44"/>
    </location>
</feature>
<name>A0A6A3LLR4_9STRA</name>
<gene>
    <name evidence="2" type="ORF">PR002_g13491</name>
</gene>
<organism evidence="2 3">
    <name type="scientific">Phytophthora rubi</name>
    <dbReference type="NCBI Taxonomy" id="129364"/>
    <lineage>
        <taxon>Eukaryota</taxon>
        <taxon>Sar</taxon>
        <taxon>Stramenopiles</taxon>
        <taxon>Oomycota</taxon>
        <taxon>Peronosporomycetes</taxon>
        <taxon>Peronosporales</taxon>
        <taxon>Peronosporaceae</taxon>
        <taxon>Phytophthora</taxon>
    </lineage>
</organism>
<proteinExistence type="predicted"/>
<sequence length="55" mass="6111">MSKSVCLKMEKMLEKELVCTINWTTAPLPPEPEEASARREEAEVVHGLNFAATPP</sequence>
<evidence type="ECO:0000313" key="2">
    <source>
        <dbReference type="EMBL" id="KAE9017074.1"/>
    </source>
</evidence>
<reference evidence="2 3" key="1">
    <citation type="submission" date="2018-09" db="EMBL/GenBank/DDBJ databases">
        <title>Genomic investigation of the strawberry pathogen Phytophthora fragariae indicates pathogenicity is determined by transcriptional variation in three key races.</title>
        <authorList>
            <person name="Adams T.M."/>
            <person name="Armitage A.D."/>
            <person name="Sobczyk M.K."/>
            <person name="Bates H.J."/>
            <person name="Dunwell J.M."/>
            <person name="Nellist C.F."/>
            <person name="Harrison R.J."/>
        </authorList>
    </citation>
    <scope>NUCLEOTIDE SEQUENCE [LARGE SCALE GENOMIC DNA]</scope>
    <source>
        <strain evidence="2 3">SCRP324</strain>
    </source>
</reference>
<feature type="region of interest" description="Disordered" evidence="1">
    <location>
        <begin position="27"/>
        <end position="55"/>
    </location>
</feature>
<accession>A0A6A3LLR4</accession>
<dbReference type="EMBL" id="QXFU01000893">
    <property type="protein sequence ID" value="KAE9017074.1"/>
    <property type="molecule type" value="Genomic_DNA"/>
</dbReference>
<evidence type="ECO:0000313" key="3">
    <source>
        <dbReference type="Proteomes" id="UP000435112"/>
    </source>
</evidence>
<dbReference type="Proteomes" id="UP000435112">
    <property type="component" value="Unassembled WGS sequence"/>
</dbReference>